<protein>
    <submittedName>
        <fullName evidence="1">Putative ovule protein</fullName>
    </submittedName>
</protein>
<feature type="non-terminal residue" evidence="1">
    <location>
        <position position="72"/>
    </location>
</feature>
<organism evidence="1">
    <name type="scientific">Solanum chacoense</name>
    <name type="common">Chaco potato</name>
    <dbReference type="NCBI Taxonomy" id="4108"/>
    <lineage>
        <taxon>Eukaryota</taxon>
        <taxon>Viridiplantae</taxon>
        <taxon>Streptophyta</taxon>
        <taxon>Embryophyta</taxon>
        <taxon>Tracheophyta</taxon>
        <taxon>Spermatophyta</taxon>
        <taxon>Magnoliopsida</taxon>
        <taxon>eudicotyledons</taxon>
        <taxon>Gunneridae</taxon>
        <taxon>Pentapetalae</taxon>
        <taxon>asterids</taxon>
        <taxon>lamiids</taxon>
        <taxon>Solanales</taxon>
        <taxon>Solanaceae</taxon>
        <taxon>Solanoideae</taxon>
        <taxon>Solaneae</taxon>
        <taxon>Solanum</taxon>
    </lineage>
</organism>
<reference evidence="1" key="1">
    <citation type="submission" date="2015-12" db="EMBL/GenBank/DDBJ databases">
        <title>Gene expression during late stages of embryo sac development: a critical building block for successful pollen-pistil interactions.</title>
        <authorList>
            <person name="Liu Y."/>
            <person name="Joly V."/>
            <person name="Sabar M."/>
            <person name="Matton D.P."/>
        </authorList>
    </citation>
    <scope>NUCLEOTIDE SEQUENCE</scope>
</reference>
<dbReference type="EMBL" id="GEDG01015786">
    <property type="protein sequence ID" value="JAP23148.1"/>
    <property type="molecule type" value="Transcribed_RNA"/>
</dbReference>
<dbReference type="AlphaFoldDB" id="A0A0V0HRV7"/>
<accession>A0A0V0HRV7</accession>
<name>A0A0V0HRV7_SOLCH</name>
<proteinExistence type="predicted"/>
<evidence type="ECO:0000313" key="1">
    <source>
        <dbReference type="EMBL" id="JAP23148.1"/>
    </source>
</evidence>
<sequence length="72" mass="8336">MFMVLLVQNIVVSRKVERPKNTCTDSDISGTIDLRQSIYNFNLHQHQLVVSLELQSVVLYTTSDLIYIAYIF</sequence>